<gene>
    <name evidence="2" type="ORF">RFI_03047</name>
</gene>
<dbReference type="EMBL" id="ASPP01002913">
    <property type="protein sequence ID" value="ETO34046.1"/>
    <property type="molecule type" value="Genomic_DNA"/>
</dbReference>
<reference evidence="2 3" key="1">
    <citation type="journal article" date="2013" name="Curr. Biol.">
        <title>The Genome of the Foraminiferan Reticulomyxa filosa.</title>
        <authorList>
            <person name="Glockner G."/>
            <person name="Hulsmann N."/>
            <person name="Schleicher M."/>
            <person name="Noegel A.A."/>
            <person name="Eichinger L."/>
            <person name="Gallinger C."/>
            <person name="Pawlowski J."/>
            <person name="Sierra R."/>
            <person name="Euteneuer U."/>
            <person name="Pillet L."/>
            <person name="Moustafa A."/>
            <person name="Platzer M."/>
            <person name="Groth M."/>
            <person name="Szafranski K."/>
            <person name="Schliwa M."/>
        </authorList>
    </citation>
    <scope>NUCLEOTIDE SEQUENCE [LARGE SCALE GENOMIC DNA]</scope>
</reference>
<keyword evidence="3" id="KW-1185">Reference proteome</keyword>
<protein>
    <submittedName>
        <fullName evidence="2">Uncharacterized protein</fullName>
    </submittedName>
</protein>
<feature type="transmembrane region" description="Helical" evidence="1">
    <location>
        <begin position="21"/>
        <end position="43"/>
    </location>
</feature>
<sequence length="341" mass="39134">MSKGAVLFKNMEYDDFYQSKLAADIAIILFPITFIIITCLYVVSLQRFYFTKKSEEDTPAPKIYQRIITVFIVALTSNYIFCTGQYVVYGIFPLVGDQGWNVSCWVRQWTMVPLFIGRYLCYVFYLLRLYASFMDSNLLVPLKLIIGVMDKIPAGVLYSMYWALFQDIFWALVFTSLFIFKLVQTINLATANETNKSTPLLASVGSDHYVELEPSFLNPNTSLTKQISKENSVQRMLTNIRKQTRLTKTRTSRLMYLIFKLTNLCIVGVLVSSICVGVVYYYIAPLALVIEVVISSICMALSFRHFDAQYRRICLVCRILSKEIYFLKEAGLNEDLDGGLE</sequence>
<evidence type="ECO:0000313" key="3">
    <source>
        <dbReference type="Proteomes" id="UP000023152"/>
    </source>
</evidence>
<feature type="transmembrane region" description="Helical" evidence="1">
    <location>
        <begin position="63"/>
        <end position="88"/>
    </location>
</feature>
<feature type="transmembrane region" description="Helical" evidence="1">
    <location>
        <begin position="168"/>
        <end position="189"/>
    </location>
</feature>
<evidence type="ECO:0000313" key="2">
    <source>
        <dbReference type="EMBL" id="ETO34046.1"/>
    </source>
</evidence>
<keyword evidence="1" id="KW-0812">Transmembrane</keyword>
<feature type="transmembrane region" description="Helical" evidence="1">
    <location>
        <begin position="254"/>
        <end position="274"/>
    </location>
</feature>
<name>X6P761_RETFI</name>
<dbReference type="Proteomes" id="UP000023152">
    <property type="component" value="Unassembled WGS sequence"/>
</dbReference>
<feature type="transmembrane region" description="Helical" evidence="1">
    <location>
        <begin position="280"/>
        <end position="303"/>
    </location>
</feature>
<feature type="transmembrane region" description="Helical" evidence="1">
    <location>
        <begin position="139"/>
        <end position="162"/>
    </location>
</feature>
<comment type="caution">
    <text evidence="2">The sequence shown here is derived from an EMBL/GenBank/DDBJ whole genome shotgun (WGS) entry which is preliminary data.</text>
</comment>
<dbReference type="AlphaFoldDB" id="X6P761"/>
<keyword evidence="1" id="KW-0472">Membrane</keyword>
<organism evidence="2 3">
    <name type="scientific">Reticulomyxa filosa</name>
    <dbReference type="NCBI Taxonomy" id="46433"/>
    <lineage>
        <taxon>Eukaryota</taxon>
        <taxon>Sar</taxon>
        <taxon>Rhizaria</taxon>
        <taxon>Retaria</taxon>
        <taxon>Foraminifera</taxon>
        <taxon>Monothalamids</taxon>
        <taxon>Reticulomyxidae</taxon>
        <taxon>Reticulomyxa</taxon>
    </lineage>
</organism>
<feature type="transmembrane region" description="Helical" evidence="1">
    <location>
        <begin position="108"/>
        <end position="127"/>
    </location>
</feature>
<accession>X6P761</accession>
<proteinExistence type="predicted"/>
<keyword evidence="1" id="KW-1133">Transmembrane helix</keyword>
<evidence type="ECO:0000256" key="1">
    <source>
        <dbReference type="SAM" id="Phobius"/>
    </source>
</evidence>